<evidence type="ECO:0008006" key="4">
    <source>
        <dbReference type="Google" id="ProtNLM"/>
    </source>
</evidence>
<keyword evidence="1" id="KW-0732">Signal</keyword>
<sequence length="186" mass="20389">MQFKSILLQIAFASVLSRVSANCQLKNEVYEEDNEGKVETNDKLCKPQGEGAWTFAMEVSETGIPVFNGDNAFAGINGNKGFAIYDHTCALRGLYDPGNNGNDCGIPYVMMENFLQWVLTVKEMNADVGGSYFKFAYGDGEYSINNNHCDCVSEGSGTTALDYCKCAFPINGDSSNWSKRGIEFKA</sequence>
<protein>
    <recommendedName>
        <fullName evidence="4">Cyanovirin-N domain-containing protein</fullName>
    </recommendedName>
</protein>
<evidence type="ECO:0000313" key="2">
    <source>
        <dbReference type="EMBL" id="KAF2688336.1"/>
    </source>
</evidence>
<dbReference type="OrthoDB" id="2218962at2759"/>
<name>A0A6G1JCS5_9PLEO</name>
<evidence type="ECO:0000256" key="1">
    <source>
        <dbReference type="SAM" id="SignalP"/>
    </source>
</evidence>
<proteinExistence type="predicted"/>
<organism evidence="2 3">
    <name type="scientific">Lentithecium fluviatile CBS 122367</name>
    <dbReference type="NCBI Taxonomy" id="1168545"/>
    <lineage>
        <taxon>Eukaryota</taxon>
        <taxon>Fungi</taxon>
        <taxon>Dikarya</taxon>
        <taxon>Ascomycota</taxon>
        <taxon>Pezizomycotina</taxon>
        <taxon>Dothideomycetes</taxon>
        <taxon>Pleosporomycetidae</taxon>
        <taxon>Pleosporales</taxon>
        <taxon>Massarineae</taxon>
        <taxon>Lentitheciaceae</taxon>
        <taxon>Lentithecium</taxon>
    </lineage>
</organism>
<keyword evidence="3" id="KW-1185">Reference proteome</keyword>
<gene>
    <name evidence="2" type="ORF">K458DRAFT_292512</name>
</gene>
<feature type="chain" id="PRO_5026184296" description="Cyanovirin-N domain-containing protein" evidence="1">
    <location>
        <begin position="22"/>
        <end position="186"/>
    </location>
</feature>
<dbReference type="EMBL" id="MU005573">
    <property type="protein sequence ID" value="KAF2688336.1"/>
    <property type="molecule type" value="Genomic_DNA"/>
</dbReference>
<dbReference type="Proteomes" id="UP000799291">
    <property type="component" value="Unassembled WGS sequence"/>
</dbReference>
<feature type="signal peptide" evidence="1">
    <location>
        <begin position="1"/>
        <end position="21"/>
    </location>
</feature>
<reference evidence="2" key="1">
    <citation type="journal article" date="2020" name="Stud. Mycol.">
        <title>101 Dothideomycetes genomes: a test case for predicting lifestyles and emergence of pathogens.</title>
        <authorList>
            <person name="Haridas S."/>
            <person name="Albert R."/>
            <person name="Binder M."/>
            <person name="Bloem J."/>
            <person name="Labutti K."/>
            <person name="Salamov A."/>
            <person name="Andreopoulos B."/>
            <person name="Baker S."/>
            <person name="Barry K."/>
            <person name="Bills G."/>
            <person name="Bluhm B."/>
            <person name="Cannon C."/>
            <person name="Castanera R."/>
            <person name="Culley D."/>
            <person name="Daum C."/>
            <person name="Ezra D."/>
            <person name="Gonzalez J."/>
            <person name="Henrissat B."/>
            <person name="Kuo A."/>
            <person name="Liang C."/>
            <person name="Lipzen A."/>
            <person name="Lutzoni F."/>
            <person name="Magnuson J."/>
            <person name="Mondo S."/>
            <person name="Nolan M."/>
            <person name="Ohm R."/>
            <person name="Pangilinan J."/>
            <person name="Park H.-J."/>
            <person name="Ramirez L."/>
            <person name="Alfaro M."/>
            <person name="Sun H."/>
            <person name="Tritt A."/>
            <person name="Yoshinaga Y."/>
            <person name="Zwiers L.-H."/>
            <person name="Turgeon B."/>
            <person name="Goodwin S."/>
            <person name="Spatafora J."/>
            <person name="Crous P."/>
            <person name="Grigoriev I."/>
        </authorList>
    </citation>
    <scope>NUCLEOTIDE SEQUENCE</scope>
    <source>
        <strain evidence="2">CBS 122367</strain>
    </source>
</reference>
<evidence type="ECO:0000313" key="3">
    <source>
        <dbReference type="Proteomes" id="UP000799291"/>
    </source>
</evidence>
<dbReference type="AlphaFoldDB" id="A0A6G1JCS5"/>
<accession>A0A6G1JCS5</accession>